<evidence type="ECO:0000313" key="8">
    <source>
        <dbReference type="EMBL" id="TCK21149.1"/>
    </source>
</evidence>
<dbReference type="InterPro" id="IPR013324">
    <property type="entry name" value="RNA_pol_sigma_r3/r4-like"/>
</dbReference>
<dbReference type="Proteomes" id="UP000295560">
    <property type="component" value="Unassembled WGS sequence"/>
</dbReference>
<dbReference type="InterPro" id="IPR013249">
    <property type="entry name" value="RNA_pol_sigma70_r4_t2"/>
</dbReference>
<dbReference type="AlphaFoldDB" id="A0A4R1HNA0"/>
<comment type="subunit">
    <text evidence="2">Interacts transiently with the RNA polymerase catalytic core formed by RpoA, RpoB, RpoC and RpoZ (2 alpha, 1 beta, 1 beta' and 1 omega subunit) to form the RNA polymerase holoenzyme that can initiate transcription.</text>
</comment>
<gene>
    <name evidence="8" type="ORF">EV378_5128</name>
</gene>
<sequence length="281" mass="30142">MDLESGFEEHRGHLSRVALRVLGSHAEAEDAVQEAWLRVRAAQDTGTIENPRAWLTTVVSRVALNQLRSRTARREEFPERLPDPVVVRDGPDDPQSSAETADAVGLALLVVLDALAPEERLAFVLHDMFGWAFDEIAPLVERTPTAARQLASRARRRVRGATPDPRGRAERREVADAFLAAAHRGDIAGLVAVLSPDVVLRVDAGGGVREVHGAERVAGQAAAYRTGDQVRHSVLVDGRPGALGVLDGRPQALLAFTVSDGLITGIDILADPARLSAIDLG</sequence>
<evidence type="ECO:0000259" key="6">
    <source>
        <dbReference type="Pfam" id="PF04542"/>
    </source>
</evidence>
<dbReference type="SUPFAM" id="SSF88659">
    <property type="entry name" value="Sigma3 and sigma4 domains of RNA polymerase sigma factors"/>
    <property type="match status" value="1"/>
</dbReference>
<dbReference type="Gene3D" id="1.10.1740.10">
    <property type="match status" value="1"/>
</dbReference>
<dbReference type="RefSeq" id="WP_132429933.1">
    <property type="nucleotide sequence ID" value="NZ_SMFZ01000002.1"/>
</dbReference>
<comment type="caution">
    <text evidence="8">The sequence shown here is derived from an EMBL/GenBank/DDBJ whole genome shotgun (WGS) entry which is preliminary data.</text>
</comment>
<reference evidence="8 9" key="1">
    <citation type="submission" date="2019-03" db="EMBL/GenBank/DDBJ databases">
        <title>Sequencing the genomes of 1000 actinobacteria strains.</title>
        <authorList>
            <person name="Klenk H.-P."/>
        </authorList>
    </citation>
    <scope>NUCLEOTIDE SEQUENCE [LARGE SCALE GENOMIC DNA]</scope>
    <source>
        <strain evidence="8 9">DSM 44969</strain>
    </source>
</reference>
<evidence type="ECO:0000256" key="1">
    <source>
        <dbReference type="ARBA" id="ARBA00010641"/>
    </source>
</evidence>
<dbReference type="GO" id="GO:0016987">
    <property type="term" value="F:sigma factor activity"/>
    <property type="evidence" value="ECO:0007669"/>
    <property type="project" value="UniProtKB-KW"/>
</dbReference>
<evidence type="ECO:0000256" key="4">
    <source>
        <dbReference type="ARBA" id="ARBA00023082"/>
    </source>
</evidence>
<dbReference type="Pfam" id="PF08281">
    <property type="entry name" value="Sigma70_r4_2"/>
    <property type="match status" value="1"/>
</dbReference>
<dbReference type="Gene3D" id="1.10.10.10">
    <property type="entry name" value="Winged helix-like DNA-binding domain superfamily/Winged helix DNA-binding domain"/>
    <property type="match status" value="1"/>
</dbReference>
<evidence type="ECO:0000259" key="7">
    <source>
        <dbReference type="Pfam" id="PF08281"/>
    </source>
</evidence>
<protein>
    <submittedName>
        <fullName evidence="8">RNA polymerase sigma-70 factor (ECF subfamily)</fullName>
    </submittedName>
</protein>
<name>A0A4R1HNA0_PSEEN</name>
<dbReference type="InterPro" id="IPR052704">
    <property type="entry name" value="ECF_Sigma-70_Domain"/>
</dbReference>
<organism evidence="8 9">
    <name type="scientific">Pseudonocardia endophytica</name>
    <dbReference type="NCBI Taxonomy" id="401976"/>
    <lineage>
        <taxon>Bacteria</taxon>
        <taxon>Bacillati</taxon>
        <taxon>Actinomycetota</taxon>
        <taxon>Actinomycetes</taxon>
        <taxon>Pseudonocardiales</taxon>
        <taxon>Pseudonocardiaceae</taxon>
        <taxon>Pseudonocardia</taxon>
    </lineage>
</organism>
<proteinExistence type="inferred from homology"/>
<dbReference type="PANTHER" id="PTHR30173:SF43">
    <property type="entry name" value="ECF RNA POLYMERASE SIGMA FACTOR SIGI-RELATED"/>
    <property type="match status" value="1"/>
</dbReference>
<dbReference type="InterPro" id="IPR032710">
    <property type="entry name" value="NTF2-like_dom_sf"/>
</dbReference>
<keyword evidence="9" id="KW-1185">Reference proteome</keyword>
<evidence type="ECO:0000313" key="9">
    <source>
        <dbReference type="Proteomes" id="UP000295560"/>
    </source>
</evidence>
<accession>A0A4R1HNA0</accession>
<dbReference type="GO" id="GO:0003677">
    <property type="term" value="F:DNA binding"/>
    <property type="evidence" value="ECO:0007669"/>
    <property type="project" value="InterPro"/>
</dbReference>
<feature type="domain" description="RNA polymerase sigma factor 70 region 4 type 2" evidence="7">
    <location>
        <begin position="107"/>
        <end position="157"/>
    </location>
</feature>
<keyword evidence="3" id="KW-0805">Transcription regulation</keyword>
<dbReference type="InterPro" id="IPR036388">
    <property type="entry name" value="WH-like_DNA-bd_sf"/>
</dbReference>
<feature type="domain" description="RNA polymerase sigma-70 region 2" evidence="6">
    <location>
        <begin position="7"/>
        <end position="71"/>
    </location>
</feature>
<dbReference type="NCBIfam" id="TIGR02937">
    <property type="entry name" value="sigma70-ECF"/>
    <property type="match status" value="1"/>
</dbReference>
<dbReference type="Gene3D" id="3.10.450.50">
    <property type="match status" value="1"/>
</dbReference>
<evidence type="ECO:0000256" key="2">
    <source>
        <dbReference type="ARBA" id="ARBA00011344"/>
    </source>
</evidence>
<dbReference type="PANTHER" id="PTHR30173">
    <property type="entry name" value="SIGMA 19 FACTOR"/>
    <property type="match status" value="1"/>
</dbReference>
<evidence type="ECO:0000256" key="3">
    <source>
        <dbReference type="ARBA" id="ARBA00023015"/>
    </source>
</evidence>
<evidence type="ECO:0000256" key="5">
    <source>
        <dbReference type="ARBA" id="ARBA00023163"/>
    </source>
</evidence>
<dbReference type="Pfam" id="PF04542">
    <property type="entry name" value="Sigma70_r2"/>
    <property type="match status" value="1"/>
</dbReference>
<dbReference type="SUPFAM" id="SSF88946">
    <property type="entry name" value="Sigma2 domain of RNA polymerase sigma factors"/>
    <property type="match status" value="1"/>
</dbReference>
<dbReference type="SUPFAM" id="SSF54427">
    <property type="entry name" value="NTF2-like"/>
    <property type="match status" value="1"/>
</dbReference>
<comment type="similarity">
    <text evidence="1">Belongs to the sigma-70 factor family. ECF subfamily.</text>
</comment>
<keyword evidence="5" id="KW-0804">Transcription</keyword>
<dbReference type="InterPro" id="IPR014284">
    <property type="entry name" value="RNA_pol_sigma-70_dom"/>
</dbReference>
<keyword evidence="4" id="KW-0731">Sigma factor</keyword>
<dbReference type="OrthoDB" id="3211555at2"/>
<dbReference type="InterPro" id="IPR007627">
    <property type="entry name" value="RNA_pol_sigma70_r2"/>
</dbReference>
<dbReference type="EMBL" id="SMFZ01000002">
    <property type="protein sequence ID" value="TCK21149.1"/>
    <property type="molecule type" value="Genomic_DNA"/>
</dbReference>
<dbReference type="InterPro" id="IPR013325">
    <property type="entry name" value="RNA_pol_sigma_r2"/>
</dbReference>
<dbReference type="GO" id="GO:0006352">
    <property type="term" value="P:DNA-templated transcription initiation"/>
    <property type="evidence" value="ECO:0007669"/>
    <property type="project" value="InterPro"/>
</dbReference>